<dbReference type="EMBL" id="CAUOFW020002580">
    <property type="protein sequence ID" value="CAK9154757.1"/>
    <property type="molecule type" value="Genomic_DNA"/>
</dbReference>
<name>A0ABC8SD24_9AQUA</name>
<evidence type="ECO:0000313" key="1">
    <source>
        <dbReference type="EMBL" id="CAK9154757.1"/>
    </source>
</evidence>
<sequence length="121" mass="13889">MGEMRCQGQKHSFLSQVNHKDESEVVVGSVAANVSVYKSIPRAPLVDKGKRKCNRKKVGPPPKEDWMIKEAGSDLKRKREENELLVFFDHCPKKKVSHEFFDSHSVLQSVETVNQSHRESW</sequence>
<gene>
    <name evidence="1" type="ORF">ILEXP_LOCUS23113</name>
</gene>
<organism evidence="1 2">
    <name type="scientific">Ilex paraguariensis</name>
    <name type="common">yerba mate</name>
    <dbReference type="NCBI Taxonomy" id="185542"/>
    <lineage>
        <taxon>Eukaryota</taxon>
        <taxon>Viridiplantae</taxon>
        <taxon>Streptophyta</taxon>
        <taxon>Embryophyta</taxon>
        <taxon>Tracheophyta</taxon>
        <taxon>Spermatophyta</taxon>
        <taxon>Magnoliopsida</taxon>
        <taxon>eudicotyledons</taxon>
        <taxon>Gunneridae</taxon>
        <taxon>Pentapetalae</taxon>
        <taxon>asterids</taxon>
        <taxon>campanulids</taxon>
        <taxon>Aquifoliales</taxon>
        <taxon>Aquifoliaceae</taxon>
        <taxon>Ilex</taxon>
    </lineage>
</organism>
<protein>
    <submittedName>
        <fullName evidence="1">Uncharacterized protein</fullName>
    </submittedName>
</protein>
<reference evidence="1 2" key="1">
    <citation type="submission" date="2024-02" db="EMBL/GenBank/DDBJ databases">
        <authorList>
            <person name="Vignale AGUSTIN F."/>
            <person name="Sosa J E."/>
            <person name="Modenutti C."/>
        </authorList>
    </citation>
    <scope>NUCLEOTIDE SEQUENCE [LARGE SCALE GENOMIC DNA]</scope>
</reference>
<keyword evidence="2" id="KW-1185">Reference proteome</keyword>
<proteinExistence type="predicted"/>
<dbReference type="AlphaFoldDB" id="A0ABC8SD24"/>
<accession>A0ABC8SD24</accession>
<comment type="caution">
    <text evidence="1">The sequence shown here is derived from an EMBL/GenBank/DDBJ whole genome shotgun (WGS) entry which is preliminary data.</text>
</comment>
<evidence type="ECO:0000313" key="2">
    <source>
        <dbReference type="Proteomes" id="UP001642360"/>
    </source>
</evidence>
<dbReference type="Proteomes" id="UP001642360">
    <property type="component" value="Unassembled WGS sequence"/>
</dbReference>